<keyword evidence="4" id="KW-1185">Reference proteome</keyword>
<evidence type="ECO:0000313" key="3">
    <source>
        <dbReference type="EMBL" id="MFC3579862.1"/>
    </source>
</evidence>
<dbReference type="PANTHER" id="PTHR34477">
    <property type="entry name" value="UPF0213 PROTEIN YHBQ"/>
    <property type="match status" value="1"/>
</dbReference>
<dbReference type="RefSeq" id="WP_261293575.1">
    <property type="nucleotide sequence ID" value="NZ_JANQBK010000003.1"/>
</dbReference>
<evidence type="ECO:0000313" key="4">
    <source>
        <dbReference type="Proteomes" id="UP001595713"/>
    </source>
</evidence>
<organism evidence="3 4">
    <name type="scientific">Sphingomonas hylomeconis</name>
    <dbReference type="NCBI Taxonomy" id="1395958"/>
    <lineage>
        <taxon>Bacteria</taxon>
        <taxon>Pseudomonadati</taxon>
        <taxon>Pseudomonadota</taxon>
        <taxon>Alphaproteobacteria</taxon>
        <taxon>Sphingomonadales</taxon>
        <taxon>Sphingomonadaceae</taxon>
        <taxon>Sphingomonas</taxon>
    </lineage>
</organism>
<dbReference type="PROSITE" id="PS50164">
    <property type="entry name" value="GIY_YIG"/>
    <property type="match status" value="1"/>
</dbReference>
<dbReference type="PANTHER" id="PTHR34477:SF5">
    <property type="entry name" value="BSL5627 PROTEIN"/>
    <property type="match status" value="1"/>
</dbReference>
<gene>
    <name evidence="3" type="ORF">ACFONA_06740</name>
</gene>
<comment type="similarity">
    <text evidence="1">Belongs to the UPF0213 family.</text>
</comment>
<sequence>MGEGAVRERAPCVYILASAFNGRLYVGVTSNLVGRLMQHREGTFDGFTKRWNIKRLVWYEMGDTMEVVIASEKRIKKWRRDWKMNLIERDNPHWDDLAVALGLPPLP</sequence>
<accession>A0ABV7SUC6</accession>
<dbReference type="Pfam" id="PF01541">
    <property type="entry name" value="GIY-YIG"/>
    <property type="match status" value="1"/>
</dbReference>
<dbReference type="Gene3D" id="3.40.1440.10">
    <property type="entry name" value="GIY-YIG endonuclease"/>
    <property type="match status" value="1"/>
</dbReference>
<dbReference type="InterPro" id="IPR050190">
    <property type="entry name" value="UPF0213_domain"/>
</dbReference>
<feature type="domain" description="GIY-YIG" evidence="2">
    <location>
        <begin position="9"/>
        <end position="86"/>
    </location>
</feature>
<evidence type="ECO:0000256" key="1">
    <source>
        <dbReference type="ARBA" id="ARBA00007435"/>
    </source>
</evidence>
<comment type="caution">
    <text evidence="3">The sequence shown here is derived from an EMBL/GenBank/DDBJ whole genome shotgun (WGS) entry which is preliminary data.</text>
</comment>
<dbReference type="InterPro" id="IPR000305">
    <property type="entry name" value="GIY-YIG_endonuc"/>
</dbReference>
<dbReference type="EMBL" id="JBHRXP010000002">
    <property type="protein sequence ID" value="MFC3579862.1"/>
    <property type="molecule type" value="Genomic_DNA"/>
</dbReference>
<reference evidence="4" key="1">
    <citation type="journal article" date="2019" name="Int. J. Syst. Evol. Microbiol.">
        <title>The Global Catalogue of Microorganisms (GCM) 10K type strain sequencing project: providing services to taxonomists for standard genome sequencing and annotation.</title>
        <authorList>
            <consortium name="The Broad Institute Genomics Platform"/>
            <consortium name="The Broad Institute Genome Sequencing Center for Infectious Disease"/>
            <person name="Wu L."/>
            <person name="Ma J."/>
        </authorList>
    </citation>
    <scope>NUCLEOTIDE SEQUENCE [LARGE SCALE GENOMIC DNA]</scope>
    <source>
        <strain evidence="4">KCTC 42739</strain>
    </source>
</reference>
<protein>
    <submittedName>
        <fullName evidence="3">GIY-YIG nuclease family protein</fullName>
    </submittedName>
</protein>
<name>A0ABV7SUC6_9SPHN</name>
<proteinExistence type="inferred from homology"/>
<dbReference type="SUPFAM" id="SSF82771">
    <property type="entry name" value="GIY-YIG endonuclease"/>
    <property type="match status" value="1"/>
</dbReference>
<dbReference type="Proteomes" id="UP001595713">
    <property type="component" value="Unassembled WGS sequence"/>
</dbReference>
<evidence type="ECO:0000259" key="2">
    <source>
        <dbReference type="PROSITE" id="PS50164"/>
    </source>
</evidence>
<dbReference type="CDD" id="cd10448">
    <property type="entry name" value="GIY-YIG_unchar_3"/>
    <property type="match status" value="1"/>
</dbReference>
<dbReference type="InterPro" id="IPR035901">
    <property type="entry name" value="GIY-YIG_endonuc_sf"/>
</dbReference>